<reference evidence="1" key="1">
    <citation type="submission" date="2021-03" db="EMBL/GenBank/DDBJ databases">
        <authorList>
            <person name="Bekaert M."/>
        </authorList>
    </citation>
    <scope>NUCLEOTIDE SEQUENCE</scope>
</reference>
<accession>A0A8S3R1I0</accession>
<dbReference type="EMBL" id="CAJPWZ010000793">
    <property type="protein sequence ID" value="CAG2200906.1"/>
    <property type="molecule type" value="Genomic_DNA"/>
</dbReference>
<protein>
    <submittedName>
        <fullName evidence="1">Uncharacterized protein</fullName>
    </submittedName>
</protein>
<keyword evidence="2" id="KW-1185">Reference proteome</keyword>
<dbReference type="Proteomes" id="UP000683360">
    <property type="component" value="Unassembled WGS sequence"/>
</dbReference>
<dbReference type="AlphaFoldDB" id="A0A8S3R1I0"/>
<name>A0A8S3R1I0_MYTED</name>
<gene>
    <name evidence="1" type="ORF">MEDL_15539</name>
</gene>
<dbReference type="OrthoDB" id="5988093at2759"/>
<evidence type="ECO:0000313" key="1">
    <source>
        <dbReference type="EMBL" id="CAG2200906.1"/>
    </source>
</evidence>
<sequence length="299" mass="34290">MAHPTPTPIQTAIPDDLERRISGLEYLSHTGPTDDLDDKKKRWLVVGICLHSILSALRKYVDPVVNNLYQALLLSDQIDIQTQTTHLRTYGAASHYLNYESINNNKTNHGYHKVLWDYKVYNAVDLSKLFLQTHMAQYTGFDGSCDSSALFGIINKIDKFPVNVQTAANDVSIYPNVSTTERIEDLIYFLRLDVTDEKETIEELEKWRKNGTSFLQGYTISFELVNEIRQKIQILLEYAEVISKTADKEFGKVHEALIVIEKTLSRCEERISTLENVSFSHTKPYVPRHFSGLNPKDFL</sequence>
<evidence type="ECO:0000313" key="2">
    <source>
        <dbReference type="Proteomes" id="UP000683360"/>
    </source>
</evidence>
<organism evidence="1 2">
    <name type="scientific">Mytilus edulis</name>
    <name type="common">Blue mussel</name>
    <dbReference type="NCBI Taxonomy" id="6550"/>
    <lineage>
        <taxon>Eukaryota</taxon>
        <taxon>Metazoa</taxon>
        <taxon>Spiralia</taxon>
        <taxon>Lophotrochozoa</taxon>
        <taxon>Mollusca</taxon>
        <taxon>Bivalvia</taxon>
        <taxon>Autobranchia</taxon>
        <taxon>Pteriomorphia</taxon>
        <taxon>Mytilida</taxon>
        <taxon>Mytiloidea</taxon>
        <taxon>Mytilidae</taxon>
        <taxon>Mytilinae</taxon>
        <taxon>Mytilus</taxon>
    </lineage>
</organism>
<proteinExistence type="predicted"/>
<comment type="caution">
    <text evidence="1">The sequence shown here is derived from an EMBL/GenBank/DDBJ whole genome shotgun (WGS) entry which is preliminary data.</text>
</comment>